<evidence type="ECO:0000256" key="4">
    <source>
        <dbReference type="SAM" id="MobiDB-lite"/>
    </source>
</evidence>
<keyword evidence="2" id="KW-0238">DNA-binding</keyword>
<evidence type="ECO:0000313" key="6">
    <source>
        <dbReference type="EMBL" id="MCT8974273.1"/>
    </source>
</evidence>
<dbReference type="InterPro" id="IPR028082">
    <property type="entry name" value="Peripla_BP_I"/>
</dbReference>
<evidence type="ECO:0000259" key="5">
    <source>
        <dbReference type="PROSITE" id="PS50932"/>
    </source>
</evidence>
<name>A0AAW5R5T8_9HYPH</name>
<sequence>MKLKSTGPEPRQGNPPMAGTRRRDRGQVTIKDIAQKLGVSHATVSRALNDSPLITEPTKARIRAMAAELGYVPDSAARVMRGEASNIVGFILPDVQNHFYSTVAKVLAETVSSAGLQLVLAISEDDPERELRHVRELHRARARGIVITPVAGLLGETAELLSELRCVQLVRAHPDVTADLVAAQDGEATRTSTRYLLDLGHRRIAYLGGGPETLSTGVRRIDGYRSAMSAVDGAEILECQTPPHPDNGYRVALDFLRRTRPPTGLVIGSSQLTLGVLRAIREIGLNVPGDVSLVSYDDPDWQELWGPGISTIALPIRRIAHSAAQKICSPETEAPADGGIVIETKPRGSGTYYPVQLIKRGSCRALP</sequence>
<protein>
    <submittedName>
        <fullName evidence="6">LacI family transcriptional regulator</fullName>
    </submittedName>
</protein>
<dbReference type="InterPro" id="IPR046335">
    <property type="entry name" value="LacI/GalR-like_sensor"/>
</dbReference>
<evidence type="ECO:0000256" key="1">
    <source>
        <dbReference type="ARBA" id="ARBA00023015"/>
    </source>
</evidence>
<dbReference type="EMBL" id="JALIDZ010000011">
    <property type="protein sequence ID" value="MCT8974273.1"/>
    <property type="molecule type" value="Genomic_DNA"/>
</dbReference>
<dbReference type="CDD" id="cd01392">
    <property type="entry name" value="HTH_LacI"/>
    <property type="match status" value="1"/>
</dbReference>
<feature type="region of interest" description="Disordered" evidence="4">
    <location>
        <begin position="1"/>
        <end position="26"/>
    </location>
</feature>
<dbReference type="GO" id="GO:0000976">
    <property type="term" value="F:transcription cis-regulatory region binding"/>
    <property type="evidence" value="ECO:0007669"/>
    <property type="project" value="TreeGrafter"/>
</dbReference>
<comment type="caution">
    <text evidence="6">The sequence shown here is derived from an EMBL/GenBank/DDBJ whole genome shotgun (WGS) entry which is preliminary data.</text>
</comment>
<dbReference type="InterPro" id="IPR010982">
    <property type="entry name" value="Lambda_DNA-bd_dom_sf"/>
</dbReference>
<dbReference type="Proteomes" id="UP001320898">
    <property type="component" value="Unassembled WGS sequence"/>
</dbReference>
<dbReference type="Gene3D" id="3.40.50.2300">
    <property type="match status" value="2"/>
</dbReference>
<dbReference type="PROSITE" id="PS50932">
    <property type="entry name" value="HTH_LACI_2"/>
    <property type="match status" value="1"/>
</dbReference>
<dbReference type="PANTHER" id="PTHR30146">
    <property type="entry name" value="LACI-RELATED TRANSCRIPTIONAL REPRESSOR"/>
    <property type="match status" value="1"/>
</dbReference>
<keyword evidence="7" id="KW-1185">Reference proteome</keyword>
<dbReference type="SUPFAM" id="SSF53822">
    <property type="entry name" value="Periplasmic binding protein-like I"/>
    <property type="match status" value="1"/>
</dbReference>
<dbReference type="RefSeq" id="WP_261617858.1">
    <property type="nucleotide sequence ID" value="NZ_JALIDZ010000011.1"/>
</dbReference>
<dbReference type="Pfam" id="PF13377">
    <property type="entry name" value="Peripla_BP_3"/>
    <property type="match status" value="1"/>
</dbReference>
<dbReference type="Pfam" id="PF00356">
    <property type="entry name" value="LacI"/>
    <property type="match status" value="1"/>
</dbReference>
<dbReference type="Gene3D" id="1.10.260.40">
    <property type="entry name" value="lambda repressor-like DNA-binding domains"/>
    <property type="match status" value="1"/>
</dbReference>
<dbReference type="AlphaFoldDB" id="A0AAW5R5T8"/>
<feature type="domain" description="HTH lacI-type" evidence="5">
    <location>
        <begin position="28"/>
        <end position="82"/>
    </location>
</feature>
<gene>
    <name evidence="6" type="ORF">MUB46_20595</name>
</gene>
<evidence type="ECO:0000256" key="2">
    <source>
        <dbReference type="ARBA" id="ARBA00023125"/>
    </source>
</evidence>
<proteinExistence type="predicted"/>
<evidence type="ECO:0000256" key="3">
    <source>
        <dbReference type="ARBA" id="ARBA00023163"/>
    </source>
</evidence>
<keyword evidence="3" id="KW-0804">Transcription</keyword>
<evidence type="ECO:0000313" key="7">
    <source>
        <dbReference type="Proteomes" id="UP001320898"/>
    </source>
</evidence>
<organism evidence="6 7">
    <name type="scientific">Microbaculum marinisediminis</name>
    <dbReference type="NCBI Taxonomy" id="2931392"/>
    <lineage>
        <taxon>Bacteria</taxon>
        <taxon>Pseudomonadati</taxon>
        <taxon>Pseudomonadota</taxon>
        <taxon>Alphaproteobacteria</taxon>
        <taxon>Hyphomicrobiales</taxon>
        <taxon>Tepidamorphaceae</taxon>
        <taxon>Microbaculum</taxon>
    </lineage>
</organism>
<accession>A0AAW5R5T8</accession>
<dbReference type="PANTHER" id="PTHR30146:SF109">
    <property type="entry name" value="HTH-TYPE TRANSCRIPTIONAL REGULATOR GALS"/>
    <property type="match status" value="1"/>
</dbReference>
<dbReference type="SUPFAM" id="SSF47413">
    <property type="entry name" value="lambda repressor-like DNA-binding domains"/>
    <property type="match status" value="1"/>
</dbReference>
<dbReference type="SMART" id="SM00354">
    <property type="entry name" value="HTH_LACI"/>
    <property type="match status" value="1"/>
</dbReference>
<reference evidence="6 7" key="1">
    <citation type="submission" date="2022-04" db="EMBL/GenBank/DDBJ databases">
        <authorList>
            <person name="Ye Y.-Q."/>
            <person name="Du Z.-J."/>
        </authorList>
    </citation>
    <scope>NUCLEOTIDE SEQUENCE [LARGE SCALE GENOMIC DNA]</scope>
    <source>
        <strain evidence="6 7">A6E488</strain>
    </source>
</reference>
<dbReference type="CDD" id="cd06267">
    <property type="entry name" value="PBP1_LacI_sugar_binding-like"/>
    <property type="match status" value="1"/>
</dbReference>
<dbReference type="GO" id="GO:0003700">
    <property type="term" value="F:DNA-binding transcription factor activity"/>
    <property type="evidence" value="ECO:0007669"/>
    <property type="project" value="TreeGrafter"/>
</dbReference>
<dbReference type="InterPro" id="IPR000843">
    <property type="entry name" value="HTH_LacI"/>
</dbReference>
<keyword evidence="1" id="KW-0805">Transcription regulation</keyword>